<dbReference type="PANTHER" id="PTHR33110:SF36">
    <property type="entry name" value="OS06G0148600 PROTEIN"/>
    <property type="match status" value="1"/>
</dbReference>
<accession>A0A835ELU7</accession>
<evidence type="ECO:0000259" key="3">
    <source>
        <dbReference type="Pfam" id="PF03478"/>
    </source>
</evidence>
<dbReference type="Pfam" id="PF03478">
    <property type="entry name" value="Beta-prop_KIB1-4"/>
    <property type="match status" value="1"/>
</dbReference>
<dbReference type="Proteomes" id="UP000636709">
    <property type="component" value="Unassembled WGS sequence"/>
</dbReference>
<sequence length="404" mass="45668">MTARRHCSSWADLHPELLGLVLQRLPSPADRARLRAVCKAWRREILPVPFPWLCLLDGTFLTVPEGDVHHFPSLLGDEDDALCHGSVGSWLFLERTNDRSMSLVNLFSGDTITLPDADTIRHHDNDDDHDARPMMYKPPVPLSSSSSPDSLLFAVLMTVGGFESVISICNSAAAAAFRVPRSEVRICDIAFVGGKLYALSPKKLFVVDVDSSRRAGGPKVPSMECIDDDVDNPGDMYKTIGGESYRCAYWSYLVESRGKLLHVRRLQYYYMDRSRTYMDRSRTFSFEVFEADLTVRSCVQWRRVHSLGGQALFVGPSSKSLLASECGARPDCIYFMADYDWARCYRKDPLCDCGVFNMRDGTITPLLPGTMVMRPNSDDDDDDDEDEDEEFYLERVRPGWFFPC</sequence>
<dbReference type="InterPro" id="IPR001810">
    <property type="entry name" value="F-box_dom"/>
</dbReference>
<name>A0A835ELU7_9POAL</name>
<organism evidence="4 5">
    <name type="scientific">Digitaria exilis</name>
    <dbReference type="NCBI Taxonomy" id="1010633"/>
    <lineage>
        <taxon>Eukaryota</taxon>
        <taxon>Viridiplantae</taxon>
        <taxon>Streptophyta</taxon>
        <taxon>Embryophyta</taxon>
        <taxon>Tracheophyta</taxon>
        <taxon>Spermatophyta</taxon>
        <taxon>Magnoliopsida</taxon>
        <taxon>Liliopsida</taxon>
        <taxon>Poales</taxon>
        <taxon>Poaceae</taxon>
        <taxon>PACMAD clade</taxon>
        <taxon>Panicoideae</taxon>
        <taxon>Panicodae</taxon>
        <taxon>Paniceae</taxon>
        <taxon>Anthephorinae</taxon>
        <taxon>Digitaria</taxon>
    </lineage>
</organism>
<evidence type="ECO:0000256" key="1">
    <source>
        <dbReference type="SAM" id="MobiDB-lite"/>
    </source>
</evidence>
<proteinExistence type="predicted"/>
<evidence type="ECO:0000313" key="5">
    <source>
        <dbReference type="Proteomes" id="UP000636709"/>
    </source>
</evidence>
<protein>
    <recommendedName>
        <fullName evidence="6">DUF295 domain-containing protein</fullName>
    </recommendedName>
</protein>
<dbReference type="OrthoDB" id="677441at2759"/>
<dbReference type="Gene3D" id="1.20.1280.50">
    <property type="match status" value="1"/>
</dbReference>
<dbReference type="EMBL" id="JACEFO010001866">
    <property type="protein sequence ID" value="KAF8698131.1"/>
    <property type="molecule type" value="Genomic_DNA"/>
</dbReference>
<evidence type="ECO:0000313" key="4">
    <source>
        <dbReference type="EMBL" id="KAF8698131.1"/>
    </source>
</evidence>
<dbReference type="SUPFAM" id="SSF81383">
    <property type="entry name" value="F-box domain"/>
    <property type="match status" value="1"/>
</dbReference>
<reference evidence="4" key="1">
    <citation type="submission" date="2020-07" db="EMBL/GenBank/DDBJ databases">
        <title>Genome sequence and genetic diversity analysis of an under-domesticated orphan crop, white fonio (Digitaria exilis).</title>
        <authorList>
            <person name="Bennetzen J.L."/>
            <person name="Chen S."/>
            <person name="Ma X."/>
            <person name="Wang X."/>
            <person name="Yssel A.E.J."/>
            <person name="Chaluvadi S.R."/>
            <person name="Johnson M."/>
            <person name="Gangashetty P."/>
            <person name="Hamidou F."/>
            <person name="Sanogo M.D."/>
            <person name="Zwaenepoel A."/>
            <person name="Wallace J."/>
            <person name="Van De Peer Y."/>
            <person name="Van Deynze A."/>
        </authorList>
    </citation>
    <scope>NUCLEOTIDE SEQUENCE</scope>
    <source>
        <tissue evidence="4">Leaves</tissue>
    </source>
</reference>
<gene>
    <name evidence="4" type="ORF">HU200_035646</name>
</gene>
<dbReference type="AlphaFoldDB" id="A0A835ELU7"/>
<dbReference type="InterPro" id="IPR005174">
    <property type="entry name" value="KIB1-4_b-propeller"/>
</dbReference>
<dbReference type="InterPro" id="IPR036047">
    <property type="entry name" value="F-box-like_dom_sf"/>
</dbReference>
<evidence type="ECO:0008006" key="6">
    <source>
        <dbReference type="Google" id="ProtNLM"/>
    </source>
</evidence>
<comment type="caution">
    <text evidence="4">The sequence shown here is derived from an EMBL/GenBank/DDBJ whole genome shotgun (WGS) entry which is preliminary data.</text>
</comment>
<feature type="region of interest" description="Disordered" evidence="1">
    <location>
        <begin position="369"/>
        <end position="388"/>
    </location>
</feature>
<feature type="domain" description="KIB1-4 beta-propeller" evidence="3">
    <location>
        <begin position="63"/>
        <end position="357"/>
    </location>
</feature>
<feature type="domain" description="F-box" evidence="2">
    <location>
        <begin position="10"/>
        <end position="43"/>
    </location>
</feature>
<feature type="compositionally biased region" description="Acidic residues" evidence="1">
    <location>
        <begin position="378"/>
        <end position="388"/>
    </location>
</feature>
<evidence type="ECO:0000259" key="2">
    <source>
        <dbReference type="Pfam" id="PF00646"/>
    </source>
</evidence>
<keyword evidence="5" id="KW-1185">Reference proteome</keyword>
<dbReference type="Pfam" id="PF00646">
    <property type="entry name" value="F-box"/>
    <property type="match status" value="1"/>
</dbReference>
<dbReference type="PANTHER" id="PTHR33110">
    <property type="entry name" value="F-BOX/KELCH-REPEAT PROTEIN-RELATED"/>
    <property type="match status" value="1"/>
</dbReference>